<name>A0A6A5E6V3_PERFL</name>
<dbReference type="AlphaFoldDB" id="A0A6A5E6V3"/>
<dbReference type="Proteomes" id="UP000465112">
    <property type="component" value="Chromosome 21"/>
</dbReference>
<dbReference type="EMBL" id="VHII01000021">
    <property type="protein sequence ID" value="KAF1373989.1"/>
    <property type="molecule type" value="Genomic_DNA"/>
</dbReference>
<keyword evidence="2" id="KW-1185">Reference proteome</keyword>
<protein>
    <submittedName>
        <fullName evidence="1">Uncharacterized protein</fullName>
    </submittedName>
</protein>
<evidence type="ECO:0000313" key="1">
    <source>
        <dbReference type="EMBL" id="KAF1373989.1"/>
    </source>
</evidence>
<reference evidence="1 2" key="1">
    <citation type="submission" date="2019-06" db="EMBL/GenBank/DDBJ databases">
        <title>A chromosome-scale genome assembly of the European perch, Perca fluviatilis.</title>
        <authorList>
            <person name="Roques C."/>
            <person name="Zahm M."/>
            <person name="Cabau C."/>
            <person name="Klopp C."/>
            <person name="Bouchez O."/>
            <person name="Donnadieu C."/>
            <person name="Kuhl H."/>
            <person name="Gislard M."/>
            <person name="Guendouz S."/>
            <person name="Journot L."/>
            <person name="Haffray P."/>
            <person name="Bestin A."/>
            <person name="Morvezen R."/>
            <person name="Feron R."/>
            <person name="Wen M."/>
            <person name="Jouanno E."/>
            <person name="Herpin A."/>
            <person name="Schartl M."/>
            <person name="Postlethwait J."/>
            <person name="Schaerlinger B."/>
            <person name="Chardard D."/>
            <person name="Lecocq T."/>
            <person name="Poncet C."/>
            <person name="Jaffrelo L."/>
            <person name="Lampietro C."/>
            <person name="Guiguen Y."/>
        </authorList>
    </citation>
    <scope>NUCLEOTIDE SEQUENCE [LARGE SCALE GENOMIC DNA]</scope>
    <source>
        <tissue evidence="1">Blood</tissue>
    </source>
</reference>
<sequence>MQGGGGGGGDAGRRREGWELLYCSACGQCSQSIYISTLAPALLFERNALPSQFRCRGVTASHTGTLCRQPTHHPDNYLRFKKCSFSSSLPN</sequence>
<evidence type="ECO:0000313" key="2">
    <source>
        <dbReference type="Proteomes" id="UP000465112"/>
    </source>
</evidence>
<organism evidence="1 2">
    <name type="scientific">Perca fluviatilis</name>
    <name type="common">European perch</name>
    <dbReference type="NCBI Taxonomy" id="8168"/>
    <lineage>
        <taxon>Eukaryota</taxon>
        <taxon>Metazoa</taxon>
        <taxon>Chordata</taxon>
        <taxon>Craniata</taxon>
        <taxon>Vertebrata</taxon>
        <taxon>Euteleostomi</taxon>
        <taxon>Actinopterygii</taxon>
        <taxon>Neopterygii</taxon>
        <taxon>Teleostei</taxon>
        <taxon>Neoteleostei</taxon>
        <taxon>Acanthomorphata</taxon>
        <taxon>Eupercaria</taxon>
        <taxon>Perciformes</taxon>
        <taxon>Percoidei</taxon>
        <taxon>Percidae</taxon>
        <taxon>Percinae</taxon>
        <taxon>Perca</taxon>
    </lineage>
</organism>
<proteinExistence type="predicted"/>
<comment type="caution">
    <text evidence="1">The sequence shown here is derived from an EMBL/GenBank/DDBJ whole genome shotgun (WGS) entry which is preliminary data.</text>
</comment>
<accession>A0A6A5E6V3</accession>
<gene>
    <name evidence="1" type="ORF">PFLUV_G00244620</name>
</gene>